<name>A0ABX8M549_9PSED</name>
<evidence type="ECO:0000256" key="2">
    <source>
        <dbReference type="ARBA" id="ARBA00007613"/>
    </source>
</evidence>
<evidence type="ECO:0000313" key="10">
    <source>
        <dbReference type="EMBL" id="QXH34070.1"/>
    </source>
</evidence>
<feature type="chain" id="PRO_5047270845" evidence="9">
    <location>
        <begin position="20"/>
        <end position="442"/>
    </location>
</feature>
<sequence>MNRHCLCLCALALSLPAGAMDLKQAWDLLQYQGPIYRAAVHEQQAGAENRAIGQAGLLPQINASAYANKINGSQRQNGIDNDLDYDSTGANVRLRQPLFNKQKMAEYRQGQQRADYSVAVFDAKSQDAAVRLADSYFDVLLASETITLAKAKLGAFEEQLASARRRLQLGDGTVTDIDESVARRDLAEAELIEAQDNLVNARRKLAEYIGETPDALTTLQADFATPPLLPDNLQAWLAKAQADSPLIHARRHNYALAEEEVKRARAGHWPTLDLVAGYTAGKSQSISELNQRNHYSSIGLELNIALYSGGGVSALTRQASANSAKALDELDATRQEVISGTTREYRGVQSGALRVHALEKAVASNERSLLSTRKGFTLGGTSTNSDVLNAQELLFVARHDLFEAKLNYLMARLRLASTVGSLGDDDIDQINDYLGPELLVTN</sequence>
<dbReference type="Pfam" id="PF02321">
    <property type="entry name" value="OEP"/>
    <property type="match status" value="2"/>
</dbReference>
<evidence type="ECO:0000256" key="1">
    <source>
        <dbReference type="ARBA" id="ARBA00004442"/>
    </source>
</evidence>
<dbReference type="EMBL" id="CP077073">
    <property type="protein sequence ID" value="QXH34070.1"/>
    <property type="molecule type" value="Genomic_DNA"/>
</dbReference>
<keyword evidence="7" id="KW-0998">Cell outer membrane</keyword>
<reference evidence="10" key="1">
    <citation type="journal article" date="2021" name="Microorganisms">
        <title>The Ever-Expanding Pseudomonas Genus: Description of 43 New Species and Partition of the Pseudomonas putida Group.</title>
        <authorList>
            <person name="Girard L."/>
            <person name="Lood C."/>
            <person name="Hofte M."/>
            <person name="Vandamme P."/>
            <person name="Rokni-Zadeh H."/>
            <person name="van Noort V."/>
            <person name="Lavigne R."/>
            <person name="De Mot R."/>
        </authorList>
    </citation>
    <scope>NUCLEOTIDE SEQUENCE</scope>
    <source>
        <strain evidence="10">COW39</strain>
    </source>
</reference>
<proteinExistence type="inferred from homology"/>
<evidence type="ECO:0000256" key="9">
    <source>
        <dbReference type="SAM" id="SignalP"/>
    </source>
</evidence>
<dbReference type="InterPro" id="IPR010130">
    <property type="entry name" value="T1SS_OMP_TolC"/>
</dbReference>
<dbReference type="RefSeq" id="WP_217848449.1">
    <property type="nucleotide sequence ID" value="NZ_CP077073.1"/>
</dbReference>
<dbReference type="PANTHER" id="PTHR30026:SF20">
    <property type="entry name" value="OUTER MEMBRANE PROTEIN TOLC"/>
    <property type="match status" value="1"/>
</dbReference>
<organism evidence="10 11">
    <name type="scientific">Pseudomonas muyukensis</name>
    <dbReference type="NCBI Taxonomy" id="2842357"/>
    <lineage>
        <taxon>Bacteria</taxon>
        <taxon>Pseudomonadati</taxon>
        <taxon>Pseudomonadota</taxon>
        <taxon>Gammaproteobacteria</taxon>
        <taxon>Pseudomonadales</taxon>
        <taxon>Pseudomonadaceae</taxon>
        <taxon>Pseudomonas</taxon>
    </lineage>
</organism>
<feature type="coiled-coil region" evidence="8">
    <location>
        <begin position="146"/>
        <end position="211"/>
    </location>
</feature>
<comment type="subcellular location">
    <subcellularLocation>
        <location evidence="1">Cell outer membrane</location>
    </subcellularLocation>
</comment>
<evidence type="ECO:0000256" key="8">
    <source>
        <dbReference type="SAM" id="Coils"/>
    </source>
</evidence>
<gene>
    <name evidence="10" type="ORF">KSS95_18100</name>
</gene>
<evidence type="ECO:0000256" key="3">
    <source>
        <dbReference type="ARBA" id="ARBA00022448"/>
    </source>
</evidence>
<dbReference type="PANTHER" id="PTHR30026">
    <property type="entry name" value="OUTER MEMBRANE PROTEIN TOLC"/>
    <property type="match status" value="1"/>
</dbReference>
<dbReference type="Proteomes" id="UP001047646">
    <property type="component" value="Chromosome"/>
</dbReference>
<accession>A0ABX8M549</accession>
<keyword evidence="11" id="KW-1185">Reference proteome</keyword>
<evidence type="ECO:0000256" key="7">
    <source>
        <dbReference type="ARBA" id="ARBA00023237"/>
    </source>
</evidence>
<evidence type="ECO:0000256" key="6">
    <source>
        <dbReference type="ARBA" id="ARBA00023136"/>
    </source>
</evidence>
<protein>
    <submittedName>
        <fullName evidence="10">TolC family outer membrane protein</fullName>
    </submittedName>
</protein>
<keyword evidence="5" id="KW-0812">Transmembrane</keyword>
<evidence type="ECO:0000256" key="5">
    <source>
        <dbReference type="ARBA" id="ARBA00022692"/>
    </source>
</evidence>
<comment type="similarity">
    <text evidence="2">Belongs to the outer membrane factor (OMF) (TC 1.B.17) family.</text>
</comment>
<keyword evidence="6" id="KW-0472">Membrane</keyword>
<keyword evidence="4" id="KW-1134">Transmembrane beta strand</keyword>
<feature type="signal peptide" evidence="9">
    <location>
        <begin position="1"/>
        <end position="19"/>
    </location>
</feature>
<dbReference type="InterPro" id="IPR003423">
    <property type="entry name" value="OMP_efflux"/>
</dbReference>
<keyword evidence="8" id="KW-0175">Coiled coil</keyword>
<keyword evidence="3" id="KW-0813">Transport</keyword>
<evidence type="ECO:0000313" key="11">
    <source>
        <dbReference type="Proteomes" id="UP001047646"/>
    </source>
</evidence>
<dbReference type="NCBIfam" id="TIGR01844">
    <property type="entry name" value="type_I_sec_TolC"/>
    <property type="match status" value="1"/>
</dbReference>
<evidence type="ECO:0000256" key="4">
    <source>
        <dbReference type="ARBA" id="ARBA00022452"/>
    </source>
</evidence>
<dbReference type="InterPro" id="IPR051906">
    <property type="entry name" value="TolC-like"/>
</dbReference>
<keyword evidence="9" id="KW-0732">Signal</keyword>